<feature type="chain" id="PRO_5035302177" evidence="2">
    <location>
        <begin position="18"/>
        <end position="443"/>
    </location>
</feature>
<feature type="signal peptide" evidence="2">
    <location>
        <begin position="1"/>
        <end position="17"/>
    </location>
</feature>
<comment type="caution">
    <text evidence="3">The sequence shown here is derived from an EMBL/GenBank/DDBJ whole genome shotgun (WGS) entry which is preliminary data.</text>
</comment>
<gene>
    <name evidence="3" type="ORF">KFE25_007668</name>
</gene>
<keyword evidence="2" id="KW-0732">Signal</keyword>
<protein>
    <submittedName>
        <fullName evidence="3">Uncharacterized protein</fullName>
    </submittedName>
</protein>
<reference evidence="3" key="1">
    <citation type="submission" date="2021-05" db="EMBL/GenBank/DDBJ databases">
        <title>The genome of the haptophyte Pavlova lutheri (Diacronema luteri, Pavlovales) - a model for lipid biosynthesis in eukaryotic algae.</title>
        <authorList>
            <person name="Hulatt C.J."/>
            <person name="Posewitz M.C."/>
        </authorList>
    </citation>
    <scope>NUCLEOTIDE SEQUENCE</scope>
    <source>
        <strain evidence="3">NIVA-4/92</strain>
    </source>
</reference>
<dbReference type="Proteomes" id="UP000751190">
    <property type="component" value="Unassembled WGS sequence"/>
</dbReference>
<evidence type="ECO:0000313" key="4">
    <source>
        <dbReference type="Proteomes" id="UP000751190"/>
    </source>
</evidence>
<dbReference type="AlphaFoldDB" id="A0A8J5Y0Q7"/>
<dbReference type="OrthoDB" id="10595510at2759"/>
<proteinExistence type="predicted"/>
<feature type="region of interest" description="Disordered" evidence="1">
    <location>
        <begin position="373"/>
        <end position="443"/>
    </location>
</feature>
<evidence type="ECO:0000256" key="1">
    <source>
        <dbReference type="SAM" id="MobiDB-lite"/>
    </source>
</evidence>
<dbReference type="EMBL" id="JAGTXO010000003">
    <property type="protein sequence ID" value="KAG8469150.1"/>
    <property type="molecule type" value="Genomic_DNA"/>
</dbReference>
<keyword evidence="4" id="KW-1185">Reference proteome</keyword>
<evidence type="ECO:0000313" key="3">
    <source>
        <dbReference type="EMBL" id="KAG8469150.1"/>
    </source>
</evidence>
<name>A0A8J5Y0Q7_DIALT</name>
<organism evidence="3 4">
    <name type="scientific">Diacronema lutheri</name>
    <name type="common">Unicellular marine alga</name>
    <name type="synonym">Monochrysis lutheri</name>
    <dbReference type="NCBI Taxonomy" id="2081491"/>
    <lineage>
        <taxon>Eukaryota</taxon>
        <taxon>Haptista</taxon>
        <taxon>Haptophyta</taxon>
        <taxon>Pavlovophyceae</taxon>
        <taxon>Pavlovales</taxon>
        <taxon>Pavlovaceae</taxon>
        <taxon>Diacronema</taxon>
    </lineage>
</organism>
<accession>A0A8J5Y0Q7</accession>
<evidence type="ECO:0000256" key="2">
    <source>
        <dbReference type="SAM" id="SignalP"/>
    </source>
</evidence>
<sequence length="443" mass="45667">MLRRAGVALGTVGAAAAAWVAAQPSREPELGKACFDRHVAAAGRMVVNGNEEAHKRVARTRDLIVAVEPSLARWTFAVVQSESSQVVSLPGGHAIINSGAFDLLDAPGLDLLVAREMALAEGSRGLAARALALAHALAPGSEVVLDVAAGLAPSSSQLLTAERRALSLMARSCFDPTEVTPRVGTLTRVCGGDPADAAQRAEQLGADVPAALDEAAGALLALADASADSADGARALMRAMRDARGGVLLLSLVDHGDADAASPRLAALMGAAARVFERLAAERAYHPFLTQTQTVTSLLSAACAPDGETAAAACRALRALAADERNDHAFQGAELAILSDLGVSASSEPAALAAQEAVALLLARQAQRAQSRAQRSAQVAHARAKVEQQIAARRDKEGKTQEAKDRRRRISQLFGPLTRKKRAMAGGATAAPQGQDEGQSVGS</sequence>
<feature type="compositionally biased region" description="Basic and acidic residues" evidence="1">
    <location>
        <begin position="392"/>
        <end position="405"/>
    </location>
</feature>